<keyword evidence="2" id="KW-0732">Signal</keyword>
<dbReference type="Gramene" id="PNW73035">
    <property type="protein sequence ID" value="PNW73035"/>
    <property type="gene ID" value="CHLRE_14g616301v5"/>
</dbReference>
<dbReference type="GeneID" id="66056203"/>
<gene>
    <name evidence="3" type="ORF">CHLRE_14g616301v5</name>
</gene>
<reference evidence="3 4" key="1">
    <citation type="journal article" date="2007" name="Science">
        <title>The Chlamydomonas genome reveals the evolution of key animal and plant functions.</title>
        <authorList>
            <person name="Merchant S.S."/>
            <person name="Prochnik S.E."/>
            <person name="Vallon O."/>
            <person name="Harris E.H."/>
            <person name="Karpowicz S.J."/>
            <person name="Witman G.B."/>
            <person name="Terry A."/>
            <person name="Salamov A."/>
            <person name="Fritz-Laylin L.K."/>
            <person name="Marechal-Drouard L."/>
            <person name="Marshall W.F."/>
            <person name="Qu L.H."/>
            <person name="Nelson D.R."/>
            <person name="Sanderfoot A.A."/>
            <person name="Spalding M.H."/>
            <person name="Kapitonov V.V."/>
            <person name="Ren Q."/>
            <person name="Ferris P."/>
            <person name="Lindquist E."/>
            <person name="Shapiro H."/>
            <person name="Lucas S.M."/>
            <person name="Grimwood J."/>
            <person name="Schmutz J."/>
            <person name="Cardol P."/>
            <person name="Cerutti H."/>
            <person name="Chanfreau G."/>
            <person name="Chen C.L."/>
            <person name="Cognat V."/>
            <person name="Croft M.T."/>
            <person name="Dent R."/>
            <person name="Dutcher S."/>
            <person name="Fernandez E."/>
            <person name="Fukuzawa H."/>
            <person name="Gonzalez-Ballester D."/>
            <person name="Gonzalez-Halphen D."/>
            <person name="Hallmann A."/>
            <person name="Hanikenne M."/>
            <person name="Hippler M."/>
            <person name="Inwood W."/>
            <person name="Jabbari K."/>
            <person name="Kalanon M."/>
            <person name="Kuras R."/>
            <person name="Lefebvre P.A."/>
            <person name="Lemaire S.D."/>
            <person name="Lobanov A.V."/>
            <person name="Lohr M."/>
            <person name="Manuell A."/>
            <person name="Meier I."/>
            <person name="Mets L."/>
            <person name="Mittag M."/>
            <person name="Mittelmeier T."/>
            <person name="Moroney J.V."/>
            <person name="Moseley J."/>
            <person name="Napoli C."/>
            <person name="Nedelcu A.M."/>
            <person name="Niyogi K."/>
            <person name="Novoselov S.V."/>
            <person name="Paulsen I.T."/>
            <person name="Pazour G."/>
            <person name="Purton S."/>
            <person name="Ral J.P."/>
            <person name="Riano-Pachon D.M."/>
            <person name="Riekhof W."/>
            <person name="Rymarquis L."/>
            <person name="Schroda M."/>
            <person name="Stern D."/>
            <person name="Umen J."/>
            <person name="Willows R."/>
            <person name="Wilson N."/>
            <person name="Zimmer S.L."/>
            <person name="Allmer J."/>
            <person name="Balk J."/>
            <person name="Bisova K."/>
            <person name="Chen C.J."/>
            <person name="Elias M."/>
            <person name="Gendler K."/>
            <person name="Hauser C."/>
            <person name="Lamb M.R."/>
            <person name="Ledford H."/>
            <person name="Long J.C."/>
            <person name="Minagawa J."/>
            <person name="Page M.D."/>
            <person name="Pan J."/>
            <person name="Pootakham W."/>
            <person name="Roje S."/>
            <person name="Rose A."/>
            <person name="Stahlberg E."/>
            <person name="Terauchi A.M."/>
            <person name="Yang P."/>
            <person name="Ball S."/>
            <person name="Bowler C."/>
            <person name="Dieckmann C.L."/>
            <person name="Gladyshev V.N."/>
            <person name="Green P."/>
            <person name="Jorgensen R."/>
            <person name="Mayfield S."/>
            <person name="Mueller-Roeber B."/>
            <person name="Rajamani S."/>
            <person name="Sayre R.T."/>
            <person name="Brokstein P."/>
            <person name="Dubchak I."/>
            <person name="Goodstein D."/>
            <person name="Hornick L."/>
            <person name="Huang Y.W."/>
            <person name="Jhaveri J."/>
            <person name="Luo Y."/>
            <person name="Martinez D."/>
            <person name="Ngau W.C."/>
            <person name="Otillar B."/>
            <person name="Poliakov A."/>
            <person name="Porter A."/>
            <person name="Szajkowski L."/>
            <person name="Werner G."/>
            <person name="Zhou K."/>
            <person name="Grigoriev I.V."/>
            <person name="Rokhsar D.S."/>
            <person name="Grossman A.R."/>
        </authorList>
    </citation>
    <scope>NUCLEOTIDE SEQUENCE [LARGE SCALE GENOMIC DNA]</scope>
    <source>
        <strain evidence="4">CC-503</strain>
    </source>
</reference>
<feature type="compositionally biased region" description="Gly residues" evidence="1">
    <location>
        <begin position="571"/>
        <end position="584"/>
    </location>
</feature>
<evidence type="ECO:0000313" key="3">
    <source>
        <dbReference type="EMBL" id="PNW73035.1"/>
    </source>
</evidence>
<feature type="region of interest" description="Disordered" evidence="1">
    <location>
        <begin position="519"/>
        <end position="544"/>
    </location>
</feature>
<organism evidence="3 4">
    <name type="scientific">Chlamydomonas reinhardtii</name>
    <name type="common">Chlamydomonas smithii</name>
    <dbReference type="NCBI Taxonomy" id="3055"/>
    <lineage>
        <taxon>Eukaryota</taxon>
        <taxon>Viridiplantae</taxon>
        <taxon>Chlorophyta</taxon>
        <taxon>core chlorophytes</taxon>
        <taxon>Chlorophyceae</taxon>
        <taxon>CS clade</taxon>
        <taxon>Chlamydomonadales</taxon>
        <taxon>Chlamydomonadaceae</taxon>
        <taxon>Chlamydomonas</taxon>
    </lineage>
</organism>
<feature type="compositionally biased region" description="Low complexity" evidence="1">
    <location>
        <begin position="791"/>
        <end position="803"/>
    </location>
</feature>
<accession>A0A2K3CXL4</accession>
<feature type="compositionally biased region" description="Pro residues" evidence="1">
    <location>
        <begin position="598"/>
        <end position="619"/>
    </location>
</feature>
<dbReference type="RefSeq" id="XP_042916765.1">
    <property type="nucleotide sequence ID" value="XM_043070092.1"/>
</dbReference>
<feature type="compositionally biased region" description="Gly residues" evidence="1">
    <location>
        <begin position="970"/>
        <end position="989"/>
    </location>
</feature>
<feature type="region of interest" description="Disordered" evidence="1">
    <location>
        <begin position="107"/>
        <end position="167"/>
    </location>
</feature>
<name>A0A2K3CXL4_CHLRE</name>
<feature type="region of interest" description="Disordered" evidence="1">
    <location>
        <begin position="662"/>
        <end position="699"/>
    </location>
</feature>
<evidence type="ECO:0000313" key="4">
    <source>
        <dbReference type="Proteomes" id="UP000006906"/>
    </source>
</evidence>
<feature type="region of interest" description="Disordered" evidence="1">
    <location>
        <begin position="950"/>
        <end position="993"/>
    </location>
</feature>
<feature type="region of interest" description="Disordered" evidence="1">
    <location>
        <begin position="571"/>
        <end position="624"/>
    </location>
</feature>
<sequence>MKGTMKRAPGASLLLLLAATAALSLPSAAAAPPVVAPAPAAIWGGSSGSSSSTGAGGGSETTTHTHGPDRPPERRRQLPSWSRRLARTLLRAGNGAGHLLVLQVSAACGRTDPPPPPPPPPPPAVAPHGSSTAAGAAAPAAAASPERDNNGLASSPTPTVLTRGVRGAGAATATSTASSAAGVPAASAVAVHDPPAEELCLWRYRSRRAASSGGGGSSSDGGSSSTPVTTPRRGGMEGGAGAGAGAASAAVGLPVAAGVVQRLRVPQDLSPLHALWPLEAVAFRAHVTALQLCAAAATAAATAGAPAPGGDSGVPSSSNNNSNSTPAHGISSSTSSTSSSSGGAVRLCAVVTDEAGWVAAREETLGGLEAALGHEGASAPAAITSAWQPSSATADGGGGGSSSSAGNVGPPRLRLERHAPAPAFHTLTWPQHGGKAGEGANGSSPPIRHHHVPHGHWQQQRLQTYASTAAWLEATARGLQELLPRTLHPAGSGARDGSSSRSFWALPSGCAGWRVRAAAGNGSSSSVGSSSRRSSSARSSGGASSRMAGCVLLFTPQAAAGLLRLAGLDDSGGGGSGSGGGGSKQQGTPAPSTTQSPLQPPAPPPPPERVPRVQPPPVPQLSALGPAARSLLPAVTTPFYARLAQMARQGAVRLSVAAAPPPPAQTYLHPHSVPPSAPLRRLQPQPQPQPHHQQSQGPPLRLARRRFLLFTSAGDQGAWRMWAAAPTANRSYDLLVAYYGSQMEVRHGRLHSGRHGNSGSSSGSGRTGGGGAAANTSDSSSGGRGGKPVFGSSSSSEGGSSSSAGPDFVYRSRGSKHQAVARLHALLPGLLQRYEAVAVWDDDLAASPGHIDAMFHHFADQLAGPRGSQGGVWVAQPSLRPGSKVDHVLAAHQPHLDLAYTSFVENNACVFRSDVLSALLDCGRYSGELLGWGVDYAYLHALGGGPGGGGGGGGGVQEGGKGGGEEVRGEGGGGGGEVRGGEEGGGGGQRQVAGGTAAVAVERRFAIMHRFQVLNPPAEAKPEGVREILKLASQEARQAQWRDYAARYGITPRPEVAHACVLSAEGAAALARGVPAAQVYPGYCPEAEAQQAAGMGKQGG</sequence>
<dbReference type="EMBL" id="CM008975">
    <property type="protein sequence ID" value="PNW73035.1"/>
    <property type="molecule type" value="Genomic_DNA"/>
</dbReference>
<dbReference type="Proteomes" id="UP000006906">
    <property type="component" value="Chromosome 14"/>
</dbReference>
<dbReference type="OrthoDB" id="9985979at2759"/>
<dbReference type="AlphaFoldDB" id="A0A2K3CXL4"/>
<feature type="compositionally biased region" description="Low complexity" evidence="1">
    <location>
        <begin position="126"/>
        <end position="144"/>
    </location>
</feature>
<feature type="region of interest" description="Disordered" evidence="1">
    <location>
        <begin position="749"/>
        <end position="809"/>
    </location>
</feature>
<evidence type="ECO:0008006" key="5">
    <source>
        <dbReference type="Google" id="ProtNLM"/>
    </source>
</evidence>
<feature type="compositionally biased region" description="Low complexity" evidence="1">
    <location>
        <begin position="755"/>
        <end position="764"/>
    </location>
</feature>
<evidence type="ECO:0000256" key="1">
    <source>
        <dbReference type="SAM" id="MobiDB-lite"/>
    </source>
</evidence>
<feature type="region of interest" description="Disordered" evidence="1">
    <location>
        <begin position="387"/>
        <end position="452"/>
    </location>
</feature>
<feature type="region of interest" description="Disordered" evidence="1">
    <location>
        <begin position="45"/>
        <end position="80"/>
    </location>
</feature>
<feature type="signal peptide" evidence="2">
    <location>
        <begin position="1"/>
        <end position="30"/>
    </location>
</feature>
<feature type="compositionally biased region" description="Pro residues" evidence="1">
    <location>
        <begin position="112"/>
        <end position="125"/>
    </location>
</feature>
<feature type="compositionally biased region" description="Gly residues" evidence="1">
    <location>
        <begin position="950"/>
        <end position="962"/>
    </location>
</feature>
<dbReference type="InParanoid" id="A0A2K3CXL4"/>
<keyword evidence="4" id="KW-1185">Reference proteome</keyword>
<protein>
    <recommendedName>
        <fullName evidence="5">Glycosyltransferase 2-like domain-containing protein</fullName>
    </recommendedName>
</protein>
<dbReference type="KEGG" id="cre:CHLRE_14g616301v5"/>
<feature type="compositionally biased region" description="Low complexity" evidence="1">
    <location>
        <begin position="678"/>
        <end position="699"/>
    </location>
</feature>
<feature type="chain" id="PRO_5014421238" description="Glycosyltransferase 2-like domain-containing protein" evidence="2">
    <location>
        <begin position="31"/>
        <end position="1100"/>
    </location>
</feature>
<feature type="region of interest" description="Disordered" evidence="1">
    <location>
        <begin position="210"/>
        <end position="244"/>
    </location>
</feature>
<feature type="region of interest" description="Disordered" evidence="1">
    <location>
        <begin position="303"/>
        <end position="342"/>
    </location>
</feature>
<evidence type="ECO:0000256" key="2">
    <source>
        <dbReference type="SAM" id="SignalP"/>
    </source>
</evidence>
<proteinExistence type="predicted"/>
<feature type="compositionally biased region" description="Low complexity" evidence="1">
    <location>
        <begin position="303"/>
        <end position="341"/>
    </location>
</feature>
<feature type="compositionally biased region" description="Polar residues" evidence="1">
    <location>
        <begin position="151"/>
        <end position="160"/>
    </location>
</feature>
<feature type="compositionally biased region" description="Basic and acidic residues" evidence="1">
    <location>
        <begin position="66"/>
        <end position="76"/>
    </location>
</feature>